<evidence type="ECO:0008006" key="3">
    <source>
        <dbReference type="Google" id="ProtNLM"/>
    </source>
</evidence>
<dbReference type="Proteomes" id="UP000460272">
    <property type="component" value="Unassembled WGS sequence"/>
</dbReference>
<reference evidence="1 2" key="1">
    <citation type="submission" date="2018-11" db="EMBL/GenBank/DDBJ databases">
        <title>Trebonia kvetii gen.nov., sp.nov., a novel acidophilic actinobacterium, and proposal of the new actinobacterial family Treboniaceae fam. nov.</title>
        <authorList>
            <person name="Rapoport D."/>
            <person name="Sagova-Mareckova M."/>
            <person name="Sedlacek I."/>
            <person name="Provaznik J."/>
            <person name="Kralova S."/>
            <person name="Pavlinic D."/>
            <person name="Benes V."/>
            <person name="Kopecky J."/>
        </authorList>
    </citation>
    <scope>NUCLEOTIDE SEQUENCE [LARGE SCALE GENOMIC DNA]</scope>
    <source>
        <strain evidence="1 2">15Tr583</strain>
    </source>
</reference>
<keyword evidence="2" id="KW-1185">Reference proteome</keyword>
<accession>A0A6P2C420</accession>
<dbReference type="OrthoDB" id="9813713at2"/>
<dbReference type="EMBL" id="RPFW01000002">
    <property type="protein sequence ID" value="TVZ05245.1"/>
    <property type="molecule type" value="Genomic_DNA"/>
</dbReference>
<organism evidence="1 2">
    <name type="scientific">Trebonia kvetii</name>
    <dbReference type="NCBI Taxonomy" id="2480626"/>
    <lineage>
        <taxon>Bacteria</taxon>
        <taxon>Bacillati</taxon>
        <taxon>Actinomycetota</taxon>
        <taxon>Actinomycetes</taxon>
        <taxon>Streptosporangiales</taxon>
        <taxon>Treboniaceae</taxon>
        <taxon>Trebonia</taxon>
    </lineage>
</organism>
<protein>
    <recommendedName>
        <fullName evidence="3">HAD family hydrolase</fullName>
    </recommendedName>
</protein>
<evidence type="ECO:0000313" key="1">
    <source>
        <dbReference type="EMBL" id="TVZ05245.1"/>
    </source>
</evidence>
<comment type="caution">
    <text evidence="1">The sequence shown here is derived from an EMBL/GenBank/DDBJ whole genome shotgun (WGS) entry which is preliminary data.</text>
</comment>
<proteinExistence type="predicted"/>
<dbReference type="RefSeq" id="WP_145852948.1">
    <property type="nucleotide sequence ID" value="NZ_RPFW01000002.1"/>
</dbReference>
<sequence>MRGRYERYTDLDDILEQARRLSVQTLIVDIEPLVSWWHNTQESLDWGVAMVVGKVAMLPALRVLVFSTNSVRRPSAIPDAGDLEVRYVSSAGKPLRTAPYADLPRPGAVIGDQVPTDGLLARRLGFTFLHYQPRLDGAPLGPRVMHRLGRLAVPALFSRGRRDRAE</sequence>
<name>A0A6P2C420_9ACTN</name>
<dbReference type="AlphaFoldDB" id="A0A6P2C420"/>
<gene>
    <name evidence="1" type="ORF">EAS64_11725</name>
</gene>
<evidence type="ECO:0000313" key="2">
    <source>
        <dbReference type="Proteomes" id="UP000460272"/>
    </source>
</evidence>